<dbReference type="PANTHER" id="PTHR42853">
    <property type="entry name" value="ACETYL-COENZYME A CARBOXYLASE CARBOXYL TRANSFERASE SUBUNIT ALPHA"/>
    <property type="match status" value="1"/>
</dbReference>
<keyword evidence="2 10" id="KW-0444">Lipid biosynthesis</keyword>
<dbReference type="GO" id="GO:0016740">
    <property type="term" value="F:transferase activity"/>
    <property type="evidence" value="ECO:0007669"/>
    <property type="project" value="UniProtKB-KW"/>
</dbReference>
<keyword evidence="3 10" id="KW-0808">Transferase</keyword>
<keyword evidence="8 10" id="KW-0275">Fatty acid biosynthesis</keyword>
<evidence type="ECO:0000256" key="2">
    <source>
        <dbReference type="ARBA" id="ARBA00022516"/>
    </source>
</evidence>
<evidence type="ECO:0000256" key="3">
    <source>
        <dbReference type="ARBA" id="ARBA00022679"/>
    </source>
</evidence>
<comment type="function">
    <text evidence="10">Component of the acetyl coenzyme A carboxylase (ACC) complex. First, biotin carboxylase catalyzes the carboxylation of biotin on its carrier protein (BCCP) and then the CO(2) group is transferred by the carboxyltransferase to acetyl-CoA to form malonyl-CoA.</text>
</comment>
<comment type="caution">
    <text evidence="12">The sequence shown here is derived from an EMBL/GenBank/DDBJ whole genome shotgun (WGS) entry which is preliminary data.</text>
</comment>
<evidence type="ECO:0000313" key="13">
    <source>
        <dbReference type="Proteomes" id="UP000637980"/>
    </source>
</evidence>
<dbReference type="EC" id="2.1.3.15" evidence="10"/>
<evidence type="ECO:0000256" key="4">
    <source>
        <dbReference type="ARBA" id="ARBA00022741"/>
    </source>
</evidence>
<keyword evidence="6 10" id="KW-0067">ATP-binding</keyword>
<dbReference type="InterPro" id="IPR001095">
    <property type="entry name" value="Acetyl_CoA_COase_a_su"/>
</dbReference>
<evidence type="ECO:0000256" key="7">
    <source>
        <dbReference type="ARBA" id="ARBA00023098"/>
    </source>
</evidence>
<dbReference type="PRINTS" id="PR01069">
    <property type="entry name" value="ACCCTRFRASEA"/>
</dbReference>
<comment type="catalytic activity">
    <reaction evidence="9 10">
        <text>N(6)-carboxybiotinyl-L-lysyl-[protein] + acetyl-CoA = N(6)-biotinyl-L-lysyl-[protein] + malonyl-CoA</text>
        <dbReference type="Rhea" id="RHEA:54728"/>
        <dbReference type="Rhea" id="RHEA-COMP:10505"/>
        <dbReference type="Rhea" id="RHEA-COMP:10506"/>
        <dbReference type="ChEBI" id="CHEBI:57288"/>
        <dbReference type="ChEBI" id="CHEBI:57384"/>
        <dbReference type="ChEBI" id="CHEBI:83144"/>
        <dbReference type="ChEBI" id="CHEBI:83145"/>
        <dbReference type="EC" id="2.1.3.15"/>
    </reaction>
</comment>
<evidence type="ECO:0000256" key="5">
    <source>
        <dbReference type="ARBA" id="ARBA00022832"/>
    </source>
</evidence>
<keyword evidence="7 10" id="KW-0443">Lipid metabolism</keyword>
<name>A0ABQ3E1I7_9HYPH</name>
<dbReference type="Pfam" id="PF03255">
    <property type="entry name" value="ACCA"/>
    <property type="match status" value="1"/>
</dbReference>
<dbReference type="NCBIfam" id="TIGR00513">
    <property type="entry name" value="accA"/>
    <property type="match status" value="1"/>
</dbReference>
<feature type="domain" description="CoA carboxyltransferase C-terminal" evidence="11">
    <location>
        <begin position="38"/>
        <end position="292"/>
    </location>
</feature>
<dbReference type="PANTHER" id="PTHR42853:SF3">
    <property type="entry name" value="ACETYL-COENZYME A CARBOXYLASE CARBOXYL TRANSFERASE SUBUNIT ALPHA, CHLOROPLASTIC"/>
    <property type="match status" value="1"/>
</dbReference>
<dbReference type="NCBIfam" id="NF041504">
    <property type="entry name" value="AccA_sub"/>
    <property type="match status" value="1"/>
</dbReference>
<proteinExistence type="inferred from homology"/>
<comment type="pathway">
    <text evidence="1 10">Lipid metabolism; malonyl-CoA biosynthesis; malonyl-CoA from acetyl-CoA: step 1/1.</text>
</comment>
<evidence type="ECO:0000259" key="11">
    <source>
        <dbReference type="PROSITE" id="PS50989"/>
    </source>
</evidence>
<accession>A0ABQ3E1I7</accession>
<protein>
    <recommendedName>
        <fullName evidence="10">Acetyl-coenzyme A carboxylase carboxyl transferase subunit alpha</fullName>
        <shortName evidence="10">ACCase subunit alpha</shortName>
        <shortName evidence="10">Acetyl-CoA carboxylase carboxyltransferase subunit alpha</shortName>
        <ecNumber evidence="10">2.1.3.15</ecNumber>
    </recommendedName>
</protein>
<keyword evidence="5 10" id="KW-0276">Fatty acid metabolism</keyword>
<evidence type="ECO:0000313" key="12">
    <source>
        <dbReference type="EMBL" id="GHB22618.1"/>
    </source>
</evidence>
<dbReference type="HAMAP" id="MF_00823">
    <property type="entry name" value="AcetylCoA_CT_alpha"/>
    <property type="match status" value="1"/>
</dbReference>
<comment type="similarity">
    <text evidence="10">Belongs to the AccA family.</text>
</comment>
<gene>
    <name evidence="10 12" type="primary">accA</name>
    <name evidence="12" type="ORF">GCM10007094_08500</name>
</gene>
<evidence type="ECO:0000256" key="6">
    <source>
        <dbReference type="ARBA" id="ARBA00022840"/>
    </source>
</evidence>
<dbReference type="PROSITE" id="PS50989">
    <property type="entry name" value="COA_CT_CTER"/>
    <property type="match status" value="1"/>
</dbReference>
<dbReference type="Proteomes" id="UP000637980">
    <property type="component" value="Unassembled WGS sequence"/>
</dbReference>
<keyword evidence="4 10" id="KW-0547">Nucleotide-binding</keyword>
<keyword evidence="10" id="KW-0963">Cytoplasm</keyword>
<dbReference type="Gene3D" id="3.90.226.10">
    <property type="entry name" value="2-enoyl-CoA Hydratase, Chain A, domain 1"/>
    <property type="match status" value="1"/>
</dbReference>
<reference evidence="13" key="1">
    <citation type="journal article" date="2019" name="Int. J. Syst. Evol. Microbiol.">
        <title>The Global Catalogue of Microorganisms (GCM) 10K type strain sequencing project: providing services to taxonomists for standard genome sequencing and annotation.</title>
        <authorList>
            <consortium name="The Broad Institute Genomics Platform"/>
            <consortium name="The Broad Institute Genome Sequencing Center for Infectious Disease"/>
            <person name="Wu L."/>
            <person name="Ma J."/>
        </authorList>
    </citation>
    <scope>NUCLEOTIDE SEQUENCE [LARGE SCALE GENOMIC DNA]</scope>
    <source>
        <strain evidence="13">KCTC 12861</strain>
    </source>
</reference>
<evidence type="ECO:0000256" key="8">
    <source>
        <dbReference type="ARBA" id="ARBA00023160"/>
    </source>
</evidence>
<evidence type="ECO:0000256" key="9">
    <source>
        <dbReference type="ARBA" id="ARBA00049152"/>
    </source>
</evidence>
<dbReference type="EMBL" id="BMXE01000001">
    <property type="protein sequence ID" value="GHB22618.1"/>
    <property type="molecule type" value="Genomic_DNA"/>
</dbReference>
<organism evidence="12 13">
    <name type="scientific">Pseudovibrio japonicus</name>
    <dbReference type="NCBI Taxonomy" id="366534"/>
    <lineage>
        <taxon>Bacteria</taxon>
        <taxon>Pseudomonadati</taxon>
        <taxon>Pseudomonadota</taxon>
        <taxon>Alphaproteobacteria</taxon>
        <taxon>Hyphomicrobiales</taxon>
        <taxon>Stappiaceae</taxon>
        <taxon>Pseudovibrio</taxon>
    </lineage>
</organism>
<comment type="subcellular location">
    <subcellularLocation>
        <location evidence="10">Cytoplasm</location>
    </subcellularLocation>
</comment>
<dbReference type="InterPro" id="IPR011763">
    <property type="entry name" value="COA_CT_C"/>
</dbReference>
<sequence>MFYLDFEQKIASLEGRLTELTRVLDQELAPVSSEAVAQLEREIKETTDQLYSNLTPAQIIQVARHPQRPHALEYINSLFDDFTLLAGDRGYGDDRAVIAGLGRFRGSSVAILGQEKGADTETRLLHNFGMPMPEGYRKAIRIMELADRFGLPVISFIDTAGAFPGVEAEARGQAQAIASSISACLDLKVPSIAVIIGEAMSGGAMAVAAMSRVYMLQYAVYNVISPEGAASILWRDSTKAQDAAEAMQFTADSLLKLKVIDQIIPESLGGAHRHPKEAIASVGDIIEAGLREMSNLSPDQIHAEKRNRFLDIGRELG</sequence>
<comment type="subunit">
    <text evidence="10">Acetyl-CoA carboxylase is a heterohexamer composed of biotin carboxyl carrier protein (AccB), biotin carboxylase (AccC) and two subunits each of ACCase subunit alpha (AccA) and ACCase subunit beta (AccD).</text>
</comment>
<dbReference type="InterPro" id="IPR029045">
    <property type="entry name" value="ClpP/crotonase-like_dom_sf"/>
</dbReference>
<dbReference type="SUPFAM" id="SSF52096">
    <property type="entry name" value="ClpP/crotonase"/>
    <property type="match status" value="1"/>
</dbReference>
<keyword evidence="13" id="KW-1185">Reference proteome</keyword>
<dbReference type="NCBIfam" id="NF004344">
    <property type="entry name" value="PRK05724.1"/>
    <property type="match status" value="1"/>
</dbReference>
<evidence type="ECO:0000256" key="10">
    <source>
        <dbReference type="HAMAP-Rule" id="MF_00823"/>
    </source>
</evidence>
<evidence type="ECO:0000256" key="1">
    <source>
        <dbReference type="ARBA" id="ARBA00004956"/>
    </source>
</evidence>